<dbReference type="Pfam" id="PF14126">
    <property type="entry name" value="DUF4293"/>
    <property type="match status" value="1"/>
</dbReference>
<reference evidence="2 3" key="1">
    <citation type="journal article" date="2011" name="ISME J.">
        <title>Community ecology of hot spring cyanobacterial mats: predominant populations and their functional potential.</title>
        <authorList>
            <person name="Klatt C.G."/>
            <person name="Wood J.M."/>
            <person name="Rusch D.B."/>
            <person name="Bateson M.M."/>
            <person name="Hamamura N."/>
            <person name="Heidelberg J.F."/>
            <person name="Grossman A.R."/>
            <person name="Bhaya D."/>
            <person name="Cohan F.M."/>
            <person name="Kuhl M."/>
            <person name="Bryant D.A."/>
            <person name="Ward D.M."/>
        </authorList>
    </citation>
    <scope>NUCLEOTIDE SEQUENCE [LARGE SCALE GENOMIC DNA]</scope>
    <source>
        <strain evidence="2">OS</strain>
    </source>
</reference>
<evidence type="ECO:0000256" key="1">
    <source>
        <dbReference type="SAM" id="Phobius"/>
    </source>
</evidence>
<dbReference type="Proteomes" id="UP000266389">
    <property type="component" value="Unassembled WGS sequence"/>
</dbReference>
<dbReference type="InterPro" id="IPR025635">
    <property type="entry name" value="DUF4293"/>
</dbReference>
<feature type="transmembrane region" description="Helical" evidence="1">
    <location>
        <begin position="87"/>
        <end position="109"/>
    </location>
</feature>
<dbReference type="AlphaFoldDB" id="A0A395M102"/>
<accession>A0A395M102</accession>
<keyword evidence="1" id="KW-0812">Transmembrane</keyword>
<evidence type="ECO:0000313" key="3">
    <source>
        <dbReference type="Proteomes" id="UP000266389"/>
    </source>
</evidence>
<feature type="transmembrane region" description="Helical" evidence="1">
    <location>
        <begin position="47"/>
        <end position="75"/>
    </location>
</feature>
<organism evidence="2 3">
    <name type="scientific">Candidatus Thermochlorobacter aerophilus</name>
    <dbReference type="NCBI Taxonomy" id="1868324"/>
    <lineage>
        <taxon>Bacteria</taxon>
        <taxon>Pseudomonadati</taxon>
        <taxon>Chlorobiota</taxon>
        <taxon>Chlorobiia</taxon>
        <taxon>Chlorobiales</taxon>
        <taxon>Candidatus Thermochlorobacteriaceae</taxon>
        <taxon>Candidatus Thermochlorobacter</taxon>
    </lineage>
</organism>
<keyword evidence="1" id="KW-1133">Transmembrane helix</keyword>
<gene>
    <name evidence="2" type="ORF">D0433_05100</name>
</gene>
<comment type="caution">
    <text evidence="2">The sequence shown here is derived from an EMBL/GenBank/DDBJ whole genome shotgun (WGS) entry which is preliminary data.</text>
</comment>
<keyword evidence="1" id="KW-0472">Membrane</keyword>
<dbReference type="EMBL" id="PHFL01000039">
    <property type="protein sequence ID" value="RFM24371.1"/>
    <property type="molecule type" value="Genomic_DNA"/>
</dbReference>
<feature type="transmembrane region" description="Helical" evidence="1">
    <location>
        <begin position="7"/>
        <end position="27"/>
    </location>
</feature>
<proteinExistence type="predicted"/>
<sequence length="156" mass="16865">MLARIQTVYLFLAAVCAALNIGVVPFWKYEFSNPDAAPMMLYGFGSFGKGLSMGILFWIFNAGIAVATLLPLINIALFNNRRLQAKLALIIAAVEIVAIAFGTVAALALQAKLGSDSVRHVPQLGFVLLVISPIFALLARRGILKDEEIATAYKRL</sequence>
<evidence type="ECO:0000313" key="2">
    <source>
        <dbReference type="EMBL" id="RFM24371.1"/>
    </source>
</evidence>
<protein>
    <submittedName>
        <fullName evidence="2">DUF4293 family protein</fullName>
    </submittedName>
</protein>
<feature type="transmembrane region" description="Helical" evidence="1">
    <location>
        <begin position="121"/>
        <end position="139"/>
    </location>
</feature>
<name>A0A395M102_9BACT</name>